<protein>
    <submittedName>
        <fullName evidence="1">Receptor for egg jelly 5</fullName>
    </submittedName>
</protein>
<proteinExistence type="predicted"/>
<dbReference type="Proteomes" id="UP000230750">
    <property type="component" value="Unassembled WGS sequence"/>
</dbReference>
<evidence type="ECO:0000313" key="2">
    <source>
        <dbReference type="Proteomes" id="UP000230750"/>
    </source>
</evidence>
<reference evidence="1 2" key="1">
    <citation type="journal article" date="2017" name="PLoS Biol.">
        <title>The sea cucumber genome provides insights into morphological evolution and visceral regeneration.</title>
        <authorList>
            <person name="Zhang X."/>
            <person name="Sun L."/>
            <person name="Yuan J."/>
            <person name="Sun Y."/>
            <person name="Gao Y."/>
            <person name="Zhang L."/>
            <person name="Li S."/>
            <person name="Dai H."/>
            <person name="Hamel J.F."/>
            <person name="Liu C."/>
            <person name="Yu Y."/>
            <person name="Liu S."/>
            <person name="Lin W."/>
            <person name="Guo K."/>
            <person name="Jin S."/>
            <person name="Xu P."/>
            <person name="Storey K.B."/>
            <person name="Huan P."/>
            <person name="Zhang T."/>
            <person name="Zhou Y."/>
            <person name="Zhang J."/>
            <person name="Lin C."/>
            <person name="Li X."/>
            <person name="Xing L."/>
            <person name="Huo D."/>
            <person name="Sun M."/>
            <person name="Wang L."/>
            <person name="Mercier A."/>
            <person name="Li F."/>
            <person name="Yang H."/>
            <person name="Xiang J."/>
        </authorList>
    </citation>
    <scope>NUCLEOTIDE SEQUENCE [LARGE SCALE GENOMIC DNA]</scope>
    <source>
        <strain evidence="1">Shaxun</strain>
        <tissue evidence="1">Muscle</tissue>
    </source>
</reference>
<dbReference type="EMBL" id="MRZV01000310">
    <property type="protein sequence ID" value="PIK52901.1"/>
    <property type="molecule type" value="Genomic_DNA"/>
</dbReference>
<keyword evidence="2" id="KW-1185">Reference proteome</keyword>
<accession>A0A2G8KY39</accession>
<dbReference type="AlphaFoldDB" id="A0A2G8KY39"/>
<gene>
    <name evidence="1" type="ORF">BSL78_10195</name>
</gene>
<keyword evidence="1" id="KW-0675">Receptor</keyword>
<name>A0A2G8KY39_STIJA</name>
<organism evidence="1 2">
    <name type="scientific">Stichopus japonicus</name>
    <name type="common">Sea cucumber</name>
    <dbReference type="NCBI Taxonomy" id="307972"/>
    <lineage>
        <taxon>Eukaryota</taxon>
        <taxon>Metazoa</taxon>
        <taxon>Echinodermata</taxon>
        <taxon>Eleutherozoa</taxon>
        <taxon>Echinozoa</taxon>
        <taxon>Holothuroidea</taxon>
        <taxon>Aspidochirotacea</taxon>
        <taxon>Aspidochirotida</taxon>
        <taxon>Stichopodidae</taxon>
        <taxon>Apostichopus</taxon>
    </lineage>
</organism>
<evidence type="ECO:0000313" key="1">
    <source>
        <dbReference type="EMBL" id="PIK52901.1"/>
    </source>
</evidence>
<comment type="caution">
    <text evidence="1">The sequence shown here is derived from an EMBL/GenBank/DDBJ whole genome shotgun (WGS) entry which is preliminary data.</text>
</comment>
<sequence length="323" mass="36778">MVCFDIVDAERFSTAPVIPHHLDYVNPPVGFQGVYVVPQMSFSETGKIETWEVFASSEGQVKLQVFHPLCDTQERYCAYNRSCISRFLSCLPANEESCDAGNEAFCVRTQTCQPFSTQHILTQKNRTITVSCSHQNNSMIGNTSMTNHSDCNATTWENYDQWQTSYHPGECQIRNKSGEPWQMGYYLVGENLVYLKEGYNIFEITTDDRIQVEIGDVIGFSTYQQKFPEYYPKAAYPLIGEVALKGDRTAKVYLLSQRLDRSMKTLQTEDAEYVLSGQLYLRARGSITSHARSTHSYTQSGMFSIQTEYDNAYQARPLARLST</sequence>